<dbReference type="NCBIfam" id="TIGR00778">
    <property type="entry name" value="ahpD_dom"/>
    <property type="match status" value="1"/>
</dbReference>
<accession>A0ABW0EL19</accession>
<evidence type="ECO:0000256" key="1">
    <source>
        <dbReference type="ARBA" id="ARBA00022559"/>
    </source>
</evidence>
<name>A0ABW0EL19_9PSEU</name>
<dbReference type="Proteomes" id="UP001596157">
    <property type="component" value="Unassembled WGS sequence"/>
</dbReference>
<dbReference type="HAMAP" id="MF_01676">
    <property type="entry name" value="AhpD"/>
    <property type="match status" value="1"/>
</dbReference>
<dbReference type="PANTHER" id="PTHR33930:SF7">
    <property type="entry name" value="ALKYL HYDROPEROXIDE REDUCTASE AHPD"/>
    <property type="match status" value="1"/>
</dbReference>
<evidence type="ECO:0000259" key="7">
    <source>
        <dbReference type="Pfam" id="PF02627"/>
    </source>
</evidence>
<evidence type="ECO:0000256" key="4">
    <source>
        <dbReference type="ARBA" id="ARBA00023157"/>
    </source>
</evidence>
<reference evidence="9" key="1">
    <citation type="journal article" date="2019" name="Int. J. Syst. Evol. Microbiol.">
        <title>The Global Catalogue of Microorganisms (GCM) 10K type strain sequencing project: providing services to taxonomists for standard genome sequencing and annotation.</title>
        <authorList>
            <consortium name="The Broad Institute Genomics Platform"/>
            <consortium name="The Broad Institute Genome Sequencing Center for Infectious Disease"/>
            <person name="Wu L."/>
            <person name="Ma J."/>
        </authorList>
    </citation>
    <scope>NUCLEOTIDE SEQUENCE [LARGE SCALE GENOMIC DNA]</scope>
    <source>
        <strain evidence="9">CCUG 59778</strain>
    </source>
</reference>
<evidence type="ECO:0000313" key="9">
    <source>
        <dbReference type="Proteomes" id="UP001596157"/>
    </source>
</evidence>
<dbReference type="EMBL" id="JBHSKF010000003">
    <property type="protein sequence ID" value="MFC5287008.1"/>
    <property type="molecule type" value="Genomic_DNA"/>
</dbReference>
<dbReference type="InterPro" id="IPR029032">
    <property type="entry name" value="AhpD-like"/>
</dbReference>
<evidence type="ECO:0000256" key="3">
    <source>
        <dbReference type="ARBA" id="ARBA00023002"/>
    </source>
</evidence>
<keyword evidence="4 6" id="KW-1015">Disulfide bond</keyword>
<protein>
    <recommendedName>
        <fullName evidence="6">Alkyl hydroperoxide reductase AhpD</fullName>
        <ecNumber evidence="6">1.11.1.28</ecNumber>
    </recommendedName>
    <alternativeName>
        <fullName evidence="6">Alkylhydroperoxidase AhpD</fullName>
    </alternativeName>
</protein>
<dbReference type="Pfam" id="PF02627">
    <property type="entry name" value="CMD"/>
    <property type="match status" value="1"/>
</dbReference>
<dbReference type="InterPro" id="IPR004675">
    <property type="entry name" value="AhpD_core"/>
</dbReference>
<gene>
    <name evidence="6" type="primary">ahpD</name>
    <name evidence="8" type="ORF">ACFPM7_08085</name>
</gene>
<dbReference type="SUPFAM" id="SSF69118">
    <property type="entry name" value="AhpD-like"/>
    <property type="match status" value="1"/>
</dbReference>
<evidence type="ECO:0000256" key="2">
    <source>
        <dbReference type="ARBA" id="ARBA00022862"/>
    </source>
</evidence>
<evidence type="ECO:0000313" key="8">
    <source>
        <dbReference type="EMBL" id="MFC5287008.1"/>
    </source>
</evidence>
<keyword evidence="9" id="KW-1185">Reference proteome</keyword>
<comment type="similarity">
    <text evidence="6">Belongs to the AhpD family.</text>
</comment>
<keyword evidence="1 6" id="KW-0575">Peroxidase</keyword>
<dbReference type="EC" id="1.11.1.28" evidence="6"/>
<keyword evidence="5 6" id="KW-0676">Redox-active center</keyword>
<feature type="disulfide bond" evidence="6">
    <location>
        <begin position="130"/>
        <end position="133"/>
    </location>
</feature>
<evidence type="ECO:0000256" key="5">
    <source>
        <dbReference type="ARBA" id="ARBA00023284"/>
    </source>
</evidence>
<comment type="subunit">
    <text evidence="6">Homotrimer.</text>
</comment>
<dbReference type="PANTHER" id="PTHR33930">
    <property type="entry name" value="ALKYL HYDROPEROXIDE REDUCTASE AHPD"/>
    <property type="match status" value="1"/>
</dbReference>
<keyword evidence="2 6" id="KW-0049">Antioxidant</keyword>
<sequence>MPLAALLAAIPDHAEDVRRSLAAVLADSPLTDQQLWGTALACAVAAREPAVTAVFATEAERRLAPAAVAAAKSAAAVMAMNNVYYRAKHQLGPDYDGLPARLSMRVTARPGVDRADFELWALAVSAIAGCEVCLRNHDGKLRAAGVEVATAHEALRVAAAVHAAAVVLGAERATRESPGLPPIG</sequence>
<comment type="catalytic activity">
    <reaction evidence="6">
        <text>N(6)-[(R)-dihydrolipoyl]-L-lysyl-[lipoyl-carrier protein] + a hydroperoxide = N(6)-[(R)-lipoyl]-L-lysyl-[lipoyl-carrier protein] + an alcohol + H2O</text>
        <dbReference type="Rhea" id="RHEA:62636"/>
        <dbReference type="Rhea" id="RHEA-COMP:10502"/>
        <dbReference type="Rhea" id="RHEA-COMP:16355"/>
        <dbReference type="ChEBI" id="CHEBI:15377"/>
        <dbReference type="ChEBI" id="CHEBI:30879"/>
        <dbReference type="ChEBI" id="CHEBI:35924"/>
        <dbReference type="ChEBI" id="CHEBI:83099"/>
        <dbReference type="ChEBI" id="CHEBI:83100"/>
        <dbReference type="EC" id="1.11.1.28"/>
    </reaction>
</comment>
<keyword evidence="3 6" id="KW-0560">Oxidoreductase</keyword>
<dbReference type="InterPro" id="IPR004674">
    <property type="entry name" value="AhpD"/>
</dbReference>
<evidence type="ECO:0000256" key="6">
    <source>
        <dbReference type="HAMAP-Rule" id="MF_01676"/>
    </source>
</evidence>
<comment type="caution">
    <text evidence="8">The sequence shown here is derived from an EMBL/GenBank/DDBJ whole genome shotgun (WGS) entry which is preliminary data.</text>
</comment>
<feature type="active site" description="Cysteine sulfenic acid (-SOH) intermediate" evidence="6">
    <location>
        <position position="133"/>
    </location>
</feature>
<proteinExistence type="inferred from homology"/>
<dbReference type="Gene3D" id="1.20.1290.10">
    <property type="entry name" value="AhpD-like"/>
    <property type="match status" value="1"/>
</dbReference>
<feature type="active site" description="Proton donor" evidence="6">
    <location>
        <position position="130"/>
    </location>
</feature>
<dbReference type="InterPro" id="IPR003779">
    <property type="entry name" value="CMD-like"/>
</dbReference>
<dbReference type="RefSeq" id="WP_378245524.1">
    <property type="nucleotide sequence ID" value="NZ_JBHSKF010000003.1"/>
</dbReference>
<organism evidence="8 9">
    <name type="scientific">Actinokineospora guangxiensis</name>
    <dbReference type="NCBI Taxonomy" id="1490288"/>
    <lineage>
        <taxon>Bacteria</taxon>
        <taxon>Bacillati</taxon>
        <taxon>Actinomycetota</taxon>
        <taxon>Actinomycetes</taxon>
        <taxon>Pseudonocardiales</taxon>
        <taxon>Pseudonocardiaceae</taxon>
        <taxon>Actinokineospora</taxon>
    </lineage>
</organism>
<comment type="function">
    <text evidence="6">Antioxidant protein with alkyl hydroperoxidase activity. Required for the reduction of the AhpC active site cysteine residues and for the regeneration of the AhpC enzyme activity.</text>
</comment>
<feature type="domain" description="Carboxymuconolactone decarboxylase-like" evidence="7">
    <location>
        <begin position="93"/>
        <end position="176"/>
    </location>
</feature>
<feature type="disulfide bond" description="Interchain (with AhpC); in linked form" evidence="6">
    <location>
        <position position="133"/>
    </location>
</feature>